<feature type="repeat" description="WD" evidence="4">
    <location>
        <begin position="374"/>
        <end position="416"/>
    </location>
</feature>
<feature type="compositionally biased region" description="Basic and acidic residues" evidence="5">
    <location>
        <begin position="505"/>
        <end position="514"/>
    </location>
</feature>
<dbReference type="Proteomes" id="UP000076837">
    <property type="component" value="Unassembled WGS sequence"/>
</dbReference>
<dbReference type="PROSITE" id="PS50294">
    <property type="entry name" value="WD_REPEATS_REGION"/>
    <property type="match status" value="2"/>
</dbReference>
<dbReference type="InterPro" id="IPR015943">
    <property type="entry name" value="WD40/YVTN_repeat-like_dom_sf"/>
</dbReference>
<dbReference type="InterPro" id="IPR019775">
    <property type="entry name" value="WD40_repeat_CS"/>
</dbReference>
<dbReference type="InterPro" id="IPR020472">
    <property type="entry name" value="WD40_PAC1"/>
</dbReference>
<evidence type="ECO:0000256" key="2">
    <source>
        <dbReference type="ARBA" id="ARBA00022574"/>
    </source>
</evidence>
<reference evidence="6 7" key="1">
    <citation type="journal article" date="2016" name="Sci. Rep.">
        <title>Draft genome sequencing and secretome analysis of fungal phytopathogen Ascochyta rabiei provides insight into the necrotrophic effector repertoire.</title>
        <authorList>
            <person name="Verma S."/>
            <person name="Gazara R.K."/>
            <person name="Nizam S."/>
            <person name="Parween S."/>
            <person name="Chattopadhyay D."/>
            <person name="Verma P.K."/>
        </authorList>
    </citation>
    <scope>NUCLEOTIDE SEQUENCE [LARGE SCALE GENOMIC DNA]</scope>
    <source>
        <strain evidence="6 7">ArDII</strain>
    </source>
</reference>
<dbReference type="PROSITE" id="PS50082">
    <property type="entry name" value="WD_REPEATS_2"/>
    <property type="match status" value="2"/>
</dbReference>
<dbReference type="STRING" id="5454.A0A163KSB3"/>
<feature type="region of interest" description="Disordered" evidence="5">
    <location>
        <begin position="475"/>
        <end position="514"/>
    </location>
</feature>
<dbReference type="AlphaFoldDB" id="A0A163KSB3"/>
<dbReference type="PRINTS" id="PR00320">
    <property type="entry name" value="GPROTEINBRPT"/>
</dbReference>
<dbReference type="PROSITE" id="PS00678">
    <property type="entry name" value="WD_REPEATS_1"/>
    <property type="match status" value="2"/>
</dbReference>
<dbReference type="InterPro" id="IPR036322">
    <property type="entry name" value="WD40_repeat_dom_sf"/>
</dbReference>
<feature type="compositionally biased region" description="Acidic residues" evidence="5">
    <location>
        <begin position="484"/>
        <end position="504"/>
    </location>
</feature>
<feature type="repeat" description="WD" evidence="4">
    <location>
        <begin position="255"/>
        <end position="297"/>
    </location>
</feature>
<dbReference type="InterPro" id="IPR044285">
    <property type="entry name" value="PWP1"/>
</dbReference>
<dbReference type="PANTHER" id="PTHR14091">
    <property type="entry name" value="PERIODIC TRYPTOPHAN PROTEIN 1"/>
    <property type="match status" value="1"/>
</dbReference>
<evidence type="ECO:0000313" key="6">
    <source>
        <dbReference type="EMBL" id="KZM27213.1"/>
    </source>
</evidence>
<keyword evidence="1" id="KW-0597">Phosphoprotein</keyword>
<dbReference type="SUPFAM" id="SSF50978">
    <property type="entry name" value="WD40 repeat-like"/>
    <property type="match status" value="1"/>
</dbReference>
<feature type="region of interest" description="Disordered" evidence="5">
    <location>
        <begin position="43"/>
        <end position="76"/>
    </location>
</feature>
<sequence>MSMITATTWVPRGFAAPFPEKYQFDEDEYERISQLAKLQLDDAKEDLEEAQAEKTATGNGRSKSKKHDDDDDDDLKEYDLEHYDDEVDEAAGDTMAMFGNANNLVFHENDEDDPYITMQGADEEDDEEREELQILATDNLVLAGRIEDEVAHLEVYVYEDEDDNLYVHHDIMLPAIPLAVEWLDLPVGKSAASSNAKGNFVAIGTMDPDIELWNLDVVDSMYPDAVLGQGAEDAANADKPKKKKKKKKKSNKANDNFHVDSVLSLAANRQHRNLLASSSADKTVKLWDLNTTKCAKSYTYHTDKVYDRTVVAADMRAPEAKAPRWGVESDVETVRWNPHDPNYFYISTENGMIHYHDTRMAPADPSQSKPAWVLQAHDESISSFDINPIIPGFLVTGSTDKQVKLWNVQENGPSMVVSRDLGVGRVFSTSFAPDKEVGFRLAVAGSKGSVQIWDTSTNAAVRAAFATKVPQMKPGAKERLVALEESDTDSDTDEGESDGEEEGEQEKGWESMEE</sequence>
<dbReference type="GO" id="GO:0006364">
    <property type="term" value="P:rRNA processing"/>
    <property type="evidence" value="ECO:0007669"/>
    <property type="project" value="InterPro"/>
</dbReference>
<dbReference type="InterPro" id="IPR001680">
    <property type="entry name" value="WD40_rpt"/>
</dbReference>
<name>A0A163KSB3_DIDRA</name>
<protein>
    <submittedName>
        <fullName evidence="6">Uncharacterized protein</fullName>
    </submittedName>
</protein>
<dbReference type="EMBL" id="JYNV01000076">
    <property type="protein sequence ID" value="KZM27213.1"/>
    <property type="molecule type" value="Genomic_DNA"/>
</dbReference>
<evidence type="ECO:0000256" key="1">
    <source>
        <dbReference type="ARBA" id="ARBA00022553"/>
    </source>
</evidence>
<dbReference type="FunFam" id="2.130.10.10:FF:000457">
    <property type="entry name" value="rRNA processing protein Pwp1"/>
    <property type="match status" value="1"/>
</dbReference>
<dbReference type="Pfam" id="PF00400">
    <property type="entry name" value="WD40"/>
    <property type="match status" value="2"/>
</dbReference>
<accession>A0A163KSB3</accession>
<keyword evidence="7" id="KW-1185">Reference proteome</keyword>
<comment type="caution">
    <text evidence="6">The sequence shown here is derived from an EMBL/GenBank/DDBJ whole genome shotgun (WGS) entry which is preliminary data.</text>
</comment>
<dbReference type="GO" id="GO:0005634">
    <property type="term" value="C:nucleus"/>
    <property type="evidence" value="ECO:0007669"/>
    <property type="project" value="TreeGrafter"/>
</dbReference>
<dbReference type="PANTHER" id="PTHR14091:SF0">
    <property type="entry name" value="PERIODIC TRYPTOPHAN PROTEIN 1 HOMOLOG"/>
    <property type="match status" value="1"/>
</dbReference>
<feature type="region of interest" description="Disordered" evidence="5">
    <location>
        <begin position="232"/>
        <end position="253"/>
    </location>
</feature>
<evidence type="ECO:0000256" key="4">
    <source>
        <dbReference type="PROSITE-ProRule" id="PRU00221"/>
    </source>
</evidence>
<evidence type="ECO:0000256" key="5">
    <source>
        <dbReference type="SAM" id="MobiDB-lite"/>
    </source>
</evidence>
<evidence type="ECO:0000313" key="7">
    <source>
        <dbReference type="Proteomes" id="UP000076837"/>
    </source>
</evidence>
<dbReference type="Gene3D" id="2.130.10.10">
    <property type="entry name" value="YVTN repeat-like/Quinoprotein amine dehydrogenase"/>
    <property type="match status" value="2"/>
</dbReference>
<feature type="compositionally biased region" description="Basic residues" evidence="5">
    <location>
        <begin position="240"/>
        <end position="251"/>
    </location>
</feature>
<keyword evidence="2 4" id="KW-0853">WD repeat</keyword>
<organism evidence="6 7">
    <name type="scientific">Didymella rabiei</name>
    <name type="common">Chickpea ascochyta blight fungus</name>
    <name type="synonym">Mycosphaerella rabiei</name>
    <dbReference type="NCBI Taxonomy" id="5454"/>
    <lineage>
        <taxon>Eukaryota</taxon>
        <taxon>Fungi</taxon>
        <taxon>Dikarya</taxon>
        <taxon>Ascomycota</taxon>
        <taxon>Pezizomycotina</taxon>
        <taxon>Dothideomycetes</taxon>
        <taxon>Pleosporomycetidae</taxon>
        <taxon>Pleosporales</taxon>
        <taxon>Pleosporineae</taxon>
        <taxon>Didymellaceae</taxon>
        <taxon>Ascochyta</taxon>
    </lineage>
</organism>
<gene>
    <name evidence="6" type="ORF">ST47_g1651</name>
</gene>
<evidence type="ECO:0000256" key="3">
    <source>
        <dbReference type="ARBA" id="ARBA00022737"/>
    </source>
</evidence>
<keyword evidence="3" id="KW-0677">Repeat</keyword>
<dbReference type="SMART" id="SM00320">
    <property type="entry name" value="WD40"/>
    <property type="match status" value="4"/>
</dbReference>
<proteinExistence type="predicted"/>